<keyword evidence="2" id="KW-1185">Reference proteome</keyword>
<proteinExistence type="predicted"/>
<dbReference type="AlphaFoldDB" id="A0A8J2REI0"/>
<accession>A0A8J2REI0</accession>
<protein>
    <submittedName>
        <fullName evidence="1">Uncharacterized protein</fullName>
    </submittedName>
</protein>
<name>A0A8J2REI0_9CRUS</name>
<gene>
    <name evidence="1" type="ORF">DGAL_LOCUS1374</name>
</gene>
<sequence>MVTADQTKAMADQMSGAAMAMPQDPKAAFKADWELLEIVQH</sequence>
<dbReference type="OrthoDB" id="6745403at2759"/>
<evidence type="ECO:0000313" key="1">
    <source>
        <dbReference type="EMBL" id="CAH0099258.1"/>
    </source>
</evidence>
<dbReference type="EMBL" id="CAKKLH010000015">
    <property type="protein sequence ID" value="CAH0099258.1"/>
    <property type="molecule type" value="Genomic_DNA"/>
</dbReference>
<organism evidence="1 2">
    <name type="scientific">Daphnia galeata</name>
    <dbReference type="NCBI Taxonomy" id="27404"/>
    <lineage>
        <taxon>Eukaryota</taxon>
        <taxon>Metazoa</taxon>
        <taxon>Ecdysozoa</taxon>
        <taxon>Arthropoda</taxon>
        <taxon>Crustacea</taxon>
        <taxon>Branchiopoda</taxon>
        <taxon>Diplostraca</taxon>
        <taxon>Cladocera</taxon>
        <taxon>Anomopoda</taxon>
        <taxon>Daphniidae</taxon>
        <taxon>Daphnia</taxon>
    </lineage>
</organism>
<evidence type="ECO:0000313" key="2">
    <source>
        <dbReference type="Proteomes" id="UP000789390"/>
    </source>
</evidence>
<dbReference type="Proteomes" id="UP000789390">
    <property type="component" value="Unassembled WGS sequence"/>
</dbReference>
<comment type="caution">
    <text evidence="1">The sequence shown here is derived from an EMBL/GenBank/DDBJ whole genome shotgun (WGS) entry which is preliminary data.</text>
</comment>
<reference evidence="1" key="1">
    <citation type="submission" date="2021-11" db="EMBL/GenBank/DDBJ databases">
        <authorList>
            <person name="Schell T."/>
        </authorList>
    </citation>
    <scope>NUCLEOTIDE SEQUENCE</scope>
    <source>
        <strain evidence="1">M5</strain>
    </source>
</reference>